<evidence type="ECO:0000313" key="2">
    <source>
        <dbReference type="Proteomes" id="UP000625079"/>
    </source>
</evidence>
<organism evidence="1 2">
    <name type="scientific">Bradyrhizobium guangdongense</name>
    <dbReference type="NCBI Taxonomy" id="1325090"/>
    <lineage>
        <taxon>Bacteria</taxon>
        <taxon>Pseudomonadati</taxon>
        <taxon>Pseudomonadota</taxon>
        <taxon>Alphaproteobacteria</taxon>
        <taxon>Hyphomicrobiales</taxon>
        <taxon>Nitrobacteraceae</taxon>
        <taxon>Bradyrhizobium</taxon>
    </lineage>
</organism>
<reference evidence="1" key="1">
    <citation type="journal article" date="2014" name="Int. J. Syst. Evol. Microbiol.">
        <title>Complete genome sequence of Corynebacterium casei LMG S-19264T (=DSM 44701T), isolated from a smear-ripened cheese.</title>
        <authorList>
            <consortium name="US DOE Joint Genome Institute (JGI-PGF)"/>
            <person name="Walter F."/>
            <person name="Albersmeier A."/>
            <person name="Kalinowski J."/>
            <person name="Ruckert C."/>
        </authorList>
    </citation>
    <scope>NUCLEOTIDE SEQUENCE</scope>
    <source>
        <strain evidence="1">CGMCC 1.15034</strain>
    </source>
</reference>
<proteinExistence type="predicted"/>
<dbReference type="Proteomes" id="UP000625079">
    <property type="component" value="Unassembled WGS sequence"/>
</dbReference>
<sequence>MLAEGEKEAEQRAAQRRSVGDMLGRCGHALAADLELKYAPCVHTSSGKVGSKAGRVAVDRAPPVLRPVVQLRP</sequence>
<accession>A0AA87WDS0</accession>
<reference evidence="1" key="2">
    <citation type="submission" date="2022-12" db="EMBL/GenBank/DDBJ databases">
        <authorList>
            <person name="Sun Q."/>
            <person name="Zhou Y."/>
        </authorList>
    </citation>
    <scope>NUCLEOTIDE SEQUENCE</scope>
    <source>
        <strain evidence="1">CGMCC 1.15034</strain>
    </source>
</reference>
<comment type="caution">
    <text evidence="1">The sequence shown here is derived from an EMBL/GenBank/DDBJ whole genome shotgun (WGS) entry which is preliminary data.</text>
</comment>
<protein>
    <submittedName>
        <fullName evidence="1">Uncharacterized protein</fullName>
    </submittedName>
</protein>
<gene>
    <name evidence="1" type="ORF">GCM10010987_63410</name>
</gene>
<dbReference type="EMBL" id="BMHC01000020">
    <property type="protein sequence ID" value="GGI31235.1"/>
    <property type="molecule type" value="Genomic_DNA"/>
</dbReference>
<name>A0AA87WDS0_9BRAD</name>
<dbReference type="AlphaFoldDB" id="A0AA87WDS0"/>
<evidence type="ECO:0000313" key="1">
    <source>
        <dbReference type="EMBL" id="GGI31235.1"/>
    </source>
</evidence>